<dbReference type="RefSeq" id="WP_215338939.1">
    <property type="nucleotide sequence ID" value="NZ_JAGSGD010000001.1"/>
</dbReference>
<sequence>MKTILIAAAAASLALAAPAFADPGGHGHDKGHDKGEKHHDGEDRDEHHGAWGPPGLANKPGHMPPGQYKKMYNRGQRLPTTYITQRYYVTNPQTYRLRTPPYGYRWVRVDDQYYLAQTRSGLISEVVSALLR</sequence>
<keyword evidence="2" id="KW-0732">Signal</keyword>
<feature type="region of interest" description="Disordered" evidence="1">
    <location>
        <begin position="22"/>
        <end position="66"/>
    </location>
</feature>
<feature type="chain" id="PRO_5037567003" evidence="2">
    <location>
        <begin position="22"/>
        <end position="132"/>
    </location>
</feature>
<gene>
    <name evidence="3" type="ORF">JKL49_05845</name>
</gene>
<dbReference type="AlphaFoldDB" id="A0A941CYC7"/>
<dbReference type="Pfam" id="PF11776">
    <property type="entry name" value="RcnB"/>
    <property type="match status" value="1"/>
</dbReference>
<evidence type="ECO:0000256" key="2">
    <source>
        <dbReference type="SAM" id="SignalP"/>
    </source>
</evidence>
<dbReference type="Gene3D" id="3.10.450.160">
    <property type="entry name" value="inner membrane protein cigr"/>
    <property type="match status" value="1"/>
</dbReference>
<keyword evidence="4" id="KW-1185">Reference proteome</keyword>
<dbReference type="EMBL" id="JAGSGD010000001">
    <property type="protein sequence ID" value="MBR7618906.1"/>
    <property type="molecule type" value="Genomic_DNA"/>
</dbReference>
<evidence type="ECO:0000256" key="1">
    <source>
        <dbReference type="SAM" id="MobiDB-lite"/>
    </source>
</evidence>
<dbReference type="InterPro" id="IPR024572">
    <property type="entry name" value="RcnB"/>
</dbReference>
<protein>
    <submittedName>
        <fullName evidence="3">RcnB family protein</fullName>
    </submittedName>
</protein>
<name>A0A941CYC7_9CAUL</name>
<evidence type="ECO:0000313" key="4">
    <source>
        <dbReference type="Proteomes" id="UP000622580"/>
    </source>
</evidence>
<proteinExistence type="predicted"/>
<comment type="caution">
    <text evidence="3">The sequence shown here is derived from an EMBL/GenBank/DDBJ whole genome shotgun (WGS) entry which is preliminary data.</text>
</comment>
<dbReference type="Proteomes" id="UP000622580">
    <property type="component" value="Unassembled WGS sequence"/>
</dbReference>
<evidence type="ECO:0000313" key="3">
    <source>
        <dbReference type="EMBL" id="MBR7618906.1"/>
    </source>
</evidence>
<accession>A0A941CYC7</accession>
<reference evidence="3" key="1">
    <citation type="submission" date="2021-04" db="EMBL/GenBank/DDBJ databases">
        <title>Draft genome assembly of strain Phenylobacterium sp. 20VBR1 using MiniION and Illumina platforms.</title>
        <authorList>
            <person name="Thomas F.A."/>
            <person name="Krishnan K.P."/>
            <person name="Sinha R.K."/>
        </authorList>
    </citation>
    <scope>NUCLEOTIDE SEQUENCE</scope>
    <source>
        <strain evidence="3">20VBR1</strain>
    </source>
</reference>
<feature type="signal peptide" evidence="2">
    <location>
        <begin position="1"/>
        <end position="21"/>
    </location>
</feature>
<feature type="compositionally biased region" description="Basic and acidic residues" evidence="1">
    <location>
        <begin position="25"/>
        <end position="49"/>
    </location>
</feature>
<organism evidence="3 4">
    <name type="scientific">Phenylobacterium glaciei</name>
    <dbReference type="NCBI Taxonomy" id="2803784"/>
    <lineage>
        <taxon>Bacteria</taxon>
        <taxon>Pseudomonadati</taxon>
        <taxon>Pseudomonadota</taxon>
        <taxon>Alphaproteobacteria</taxon>
        <taxon>Caulobacterales</taxon>
        <taxon>Caulobacteraceae</taxon>
        <taxon>Phenylobacterium</taxon>
    </lineage>
</organism>